<dbReference type="OrthoDB" id="5275938at2759"/>
<organism evidence="1 2">
    <name type="scientific">Periconia macrospinosa</name>
    <dbReference type="NCBI Taxonomy" id="97972"/>
    <lineage>
        <taxon>Eukaryota</taxon>
        <taxon>Fungi</taxon>
        <taxon>Dikarya</taxon>
        <taxon>Ascomycota</taxon>
        <taxon>Pezizomycotina</taxon>
        <taxon>Dothideomycetes</taxon>
        <taxon>Pleosporomycetidae</taxon>
        <taxon>Pleosporales</taxon>
        <taxon>Massarineae</taxon>
        <taxon>Periconiaceae</taxon>
        <taxon>Periconia</taxon>
    </lineage>
</organism>
<dbReference type="AlphaFoldDB" id="A0A2V1D7I5"/>
<dbReference type="Gene3D" id="3.30.710.10">
    <property type="entry name" value="Potassium Channel Kv1.1, Chain A"/>
    <property type="match status" value="1"/>
</dbReference>
<dbReference type="EMBL" id="KZ805551">
    <property type="protein sequence ID" value="PVH94087.1"/>
    <property type="molecule type" value="Genomic_DNA"/>
</dbReference>
<gene>
    <name evidence="1" type="ORF">DM02DRAFT_694101</name>
</gene>
<proteinExistence type="predicted"/>
<evidence type="ECO:0008006" key="3">
    <source>
        <dbReference type="Google" id="ProtNLM"/>
    </source>
</evidence>
<keyword evidence="2" id="KW-1185">Reference proteome</keyword>
<protein>
    <recommendedName>
        <fullName evidence="3">BTB domain-containing protein</fullName>
    </recommendedName>
</protein>
<dbReference type="Proteomes" id="UP000244855">
    <property type="component" value="Unassembled WGS sequence"/>
</dbReference>
<dbReference type="STRING" id="97972.A0A2V1D7I5"/>
<dbReference type="SUPFAM" id="SSF54695">
    <property type="entry name" value="POZ domain"/>
    <property type="match status" value="1"/>
</dbReference>
<name>A0A2V1D7I5_9PLEO</name>
<sequence>MEEDKENIVPKAEPEVTETPEVTAISKDISGWSNNNVQGIDPEGDITLKCCNTEDMVTTSFLVSSHVLRLASPVFKNMLKPNFKEGDQLLMEGKADIKLNDDEASLLSTVLHILHFHGEVGIDSLDAEKLARLAILCDKYDLTKALGSWITVWFQKAEKTIQTPKDYGFMLLAAYRFNESERFREISIRAIKNIPNDSTDDWKNQELLNMMPHSVHYHISNSIRVALGKLVIDLQNVELSLTKSTKLYETGIQLCSKCSRELPNEAKKCHPCSNTVLIRRWCSSEMRIADFFAKLRKYGLWPTPQALVEHSVSEMVSRIKQAQDNLWTHKCVGYSTCPLKVNFEGFTNSSVNVLEHSITGVCLKCIKEDGDWDDSKHCTHGG</sequence>
<dbReference type="CDD" id="cd18186">
    <property type="entry name" value="BTB_POZ_ZBTB_KLHL-like"/>
    <property type="match status" value="1"/>
</dbReference>
<accession>A0A2V1D7I5</accession>
<dbReference type="InterPro" id="IPR011333">
    <property type="entry name" value="SKP1/BTB/POZ_sf"/>
</dbReference>
<evidence type="ECO:0000313" key="2">
    <source>
        <dbReference type="Proteomes" id="UP000244855"/>
    </source>
</evidence>
<reference evidence="1 2" key="1">
    <citation type="journal article" date="2018" name="Sci. Rep.">
        <title>Comparative genomics provides insights into the lifestyle and reveals functional heterogeneity of dark septate endophytic fungi.</title>
        <authorList>
            <person name="Knapp D.G."/>
            <person name="Nemeth J.B."/>
            <person name="Barry K."/>
            <person name="Hainaut M."/>
            <person name="Henrissat B."/>
            <person name="Johnson J."/>
            <person name="Kuo A."/>
            <person name="Lim J.H.P."/>
            <person name="Lipzen A."/>
            <person name="Nolan M."/>
            <person name="Ohm R.A."/>
            <person name="Tamas L."/>
            <person name="Grigoriev I.V."/>
            <person name="Spatafora J.W."/>
            <person name="Nagy L.G."/>
            <person name="Kovacs G.M."/>
        </authorList>
    </citation>
    <scope>NUCLEOTIDE SEQUENCE [LARGE SCALE GENOMIC DNA]</scope>
    <source>
        <strain evidence="1 2">DSE2036</strain>
    </source>
</reference>
<evidence type="ECO:0000313" key="1">
    <source>
        <dbReference type="EMBL" id="PVH94087.1"/>
    </source>
</evidence>